<name>A0ABS9WWJ2_9GAMM</name>
<gene>
    <name evidence="1" type="ORF">L3081_01665</name>
</gene>
<dbReference type="RefSeq" id="WP_242282975.1">
    <property type="nucleotide sequence ID" value="NZ_JAKKSL010000001.1"/>
</dbReference>
<keyword evidence="2" id="KW-1185">Reference proteome</keyword>
<dbReference type="Gene3D" id="3.40.190.10">
    <property type="entry name" value="Periplasmic binding protein-like II"/>
    <property type="match status" value="2"/>
</dbReference>
<sequence length="82" mass="9408">MLNLLINGRVDLIYSDPNNVKIGLKAINQPDVAIRYKNITLENQRVGYIAINKNSDEKLVTQLQRAAAKFSKTPEYYRLLDE</sequence>
<dbReference type="SUPFAM" id="SSF53850">
    <property type="entry name" value="Periplasmic binding protein-like II"/>
    <property type="match status" value="1"/>
</dbReference>
<evidence type="ECO:0000313" key="1">
    <source>
        <dbReference type="EMBL" id="MCI2282333.1"/>
    </source>
</evidence>
<comment type="caution">
    <text evidence="1">The sequence shown here is derived from an EMBL/GenBank/DDBJ whole genome shotgun (WGS) entry which is preliminary data.</text>
</comment>
<proteinExistence type="predicted"/>
<organism evidence="1 2">
    <name type="scientific">Colwellia maritima</name>
    <dbReference type="NCBI Taxonomy" id="2912588"/>
    <lineage>
        <taxon>Bacteria</taxon>
        <taxon>Pseudomonadati</taxon>
        <taxon>Pseudomonadota</taxon>
        <taxon>Gammaproteobacteria</taxon>
        <taxon>Alteromonadales</taxon>
        <taxon>Colwelliaceae</taxon>
        <taxon>Colwellia</taxon>
    </lineage>
</organism>
<dbReference type="EMBL" id="JAKKSL010000001">
    <property type="protein sequence ID" value="MCI2282333.1"/>
    <property type="molecule type" value="Genomic_DNA"/>
</dbReference>
<accession>A0ABS9WWJ2</accession>
<dbReference type="Proteomes" id="UP001139646">
    <property type="component" value="Unassembled WGS sequence"/>
</dbReference>
<protein>
    <submittedName>
        <fullName evidence="1">Uncharacterized protein</fullName>
    </submittedName>
</protein>
<reference evidence="1" key="1">
    <citation type="submission" date="2022-01" db="EMBL/GenBank/DDBJ databases">
        <title>Colwellia maritima, isolated from seawater.</title>
        <authorList>
            <person name="Kristyanto S."/>
            <person name="Jung J."/>
            <person name="Jeon C.O."/>
        </authorList>
    </citation>
    <scope>NUCLEOTIDE SEQUENCE</scope>
    <source>
        <strain evidence="1">MSW7</strain>
    </source>
</reference>
<evidence type="ECO:0000313" key="2">
    <source>
        <dbReference type="Proteomes" id="UP001139646"/>
    </source>
</evidence>